<dbReference type="AlphaFoldDB" id="Q9LRM6"/>
<reference key="2">
    <citation type="journal article" date="2000" name="Nature">
        <title>Sequence and analysis of chromosome 3 of the plant Arabidopsis thaliana.</title>
        <authorList>
            <consortium name="European Union Chromosome 3 Arabidopsis Sequencing Consortium"/>
            <consortium name="Institute for Genomic Research"/>
            <consortium name="Kazusa DNA Research Institute"/>
            <person name="Salanoubat M."/>
            <person name="Lemcke K."/>
            <person name="Rieger M."/>
            <person name="Ansorge W."/>
            <person name="Unseld M."/>
            <person name="Fartmann B."/>
            <person name="Valle G."/>
            <person name="Blocker H."/>
            <person name="Perez-Alonso M."/>
            <person name="Obermaier B."/>
            <person name="Delseny M."/>
            <person name="Boutry M."/>
            <person name="Grivell L.A."/>
            <person name="Mache R."/>
            <person name="Puigdomenech P."/>
            <person name="De Simone V."/>
            <person name="Choisne N."/>
            <person name="Artiguenave F."/>
            <person name="Robert C."/>
            <person name="Brottier P."/>
            <person name="Wincker P."/>
            <person name="Cattolico L."/>
            <person name="Weissenbach J."/>
            <person name="Saurin W."/>
            <person name="Quetier F."/>
            <person name="Schafer M."/>
            <person name="Muller-Auer S."/>
            <person name="Gabel C."/>
            <person name="Fuchs M."/>
            <person name="Benes V."/>
            <person name="Wurmbach E."/>
            <person name="Drzonek H."/>
            <person name="Erfle H."/>
            <person name="Jordan N."/>
            <person name="Bangert S."/>
            <person name="Wiedelmann R."/>
            <person name="Kranz H."/>
            <person name="Voss H."/>
            <person name="Holland R."/>
            <person name="Brandt P."/>
            <person name="Nyakatura G."/>
            <person name="Vezzi A."/>
            <person name="D'Angelo M."/>
            <person name="Pallavicini A."/>
            <person name="Toppo S."/>
            <person name="Simionati B."/>
            <person name="Conrad A."/>
            <person name="Hornischer K."/>
            <person name="Kauer G."/>
            <person name="Lohnert T.H."/>
            <person name="Nordsiek G."/>
            <person name="Reichelt J."/>
            <person name="Scharfe M."/>
            <person name="Schon O."/>
            <person name="Bargues M."/>
            <person name="Terol J."/>
            <person name="Climent J."/>
            <person name="Navarro P."/>
            <person name="Collado C."/>
            <person name="Perez-Perez A."/>
            <person name="Ottenwalder B."/>
            <person name="Duchemin D."/>
            <person name="Cooke R."/>
            <person name="Laudie M."/>
            <person name="Berger-Llauro C."/>
            <person name="Purnelle B."/>
            <person name="Masuy D."/>
            <person name="de Haan M."/>
            <person name="Maarse A.C."/>
            <person name="Alcaraz J.P."/>
            <person name="Cottet A."/>
            <person name="Casacuberta E."/>
            <person name="Monfort A."/>
            <person name="Argiriou A."/>
            <person name="flores M."/>
            <person name="Liguori R."/>
            <person name="Vitale D."/>
            <person name="Mannhaupt G."/>
            <person name="Haase D."/>
            <person name="Schoof H."/>
            <person name="Rudd S."/>
            <person name="Zaccaria P."/>
            <person name="Mewes H.W."/>
            <person name="Mayer K.F."/>
            <person name="Kaul S."/>
            <person name="Town C.D."/>
            <person name="Koo H.L."/>
            <person name="Tallon L.J."/>
            <person name="Jenkins J."/>
            <person name="Rooney T."/>
            <person name="Rizzo M."/>
            <person name="Walts A."/>
            <person name="Utterback T."/>
            <person name="Fujii C.Y."/>
            <person name="Shea T.P."/>
            <person name="Creasy T.H."/>
            <person name="Haas B."/>
            <person name="Maiti R."/>
            <person name="Wu D."/>
            <person name="Peterson J."/>
            <person name="Van Aken S."/>
            <person name="Pai G."/>
            <person name="Militscher J."/>
            <person name="Sellers P."/>
            <person name="Gill J.E."/>
            <person name="Feldblyum T.V."/>
            <person name="Preuss D."/>
            <person name="Lin X."/>
            <person name="Nierman W.C."/>
            <person name="Salzberg S.L."/>
            <person name="White O."/>
            <person name="Venter J.C."/>
            <person name="Fraser C.M."/>
            <person name="Kaneko T."/>
            <person name="Nakamura Y."/>
            <person name="Sato S."/>
            <person name="Kato T."/>
            <person name="Asamizu E."/>
            <person name="Sasamoto S."/>
            <person name="Kimura T."/>
            <person name="Idesawa K."/>
            <person name="Kawashima K."/>
            <person name="Kishida Y."/>
            <person name="Kiyokawa C."/>
            <person name="Kohara M."/>
            <person name="Matsumoto M."/>
            <person name="Matsuno A."/>
            <person name="Muraki A."/>
            <person name="Nakayama S."/>
            <person name="Nakazaki N."/>
            <person name="Shinpo S."/>
            <person name="Takeuchi C."/>
            <person name="Wada T."/>
            <person name="Watanabe A."/>
            <person name="Yamada M."/>
            <person name="Yasuda M."/>
            <person name="Tabata S."/>
        </authorList>
    </citation>
    <scope>NUCLEOTIDE SEQUENCE [LARGE SCALE GENOMIC DNA]</scope>
    <source>
        <strain>cv. Columbia</strain>
    </source>
</reference>
<dbReference type="EMBL" id="AB028621">
    <property type="protein sequence ID" value="BAB01364.1"/>
    <property type="molecule type" value="Genomic_DNA"/>
</dbReference>
<evidence type="ECO:0000313" key="1">
    <source>
        <dbReference type="EMBL" id="BAB01364.1"/>
    </source>
</evidence>
<accession>Q9LRM6</accession>
<name>Q9LRM6_ARATH</name>
<proteinExistence type="predicted"/>
<organism evidence="1">
    <name type="scientific">Arabidopsis thaliana</name>
    <name type="common">Mouse-ear cress</name>
    <dbReference type="NCBI Taxonomy" id="3702"/>
    <lineage>
        <taxon>Eukaryota</taxon>
        <taxon>Viridiplantae</taxon>
        <taxon>Streptophyta</taxon>
        <taxon>Embryophyta</taxon>
        <taxon>Tracheophyta</taxon>
        <taxon>Spermatophyta</taxon>
        <taxon>Magnoliopsida</taxon>
        <taxon>eudicotyledons</taxon>
        <taxon>Gunneridae</taxon>
        <taxon>Pentapetalae</taxon>
        <taxon>rosids</taxon>
        <taxon>malvids</taxon>
        <taxon>Brassicales</taxon>
        <taxon>Brassicaceae</taxon>
        <taxon>Camelineae</taxon>
        <taxon>Arabidopsis</taxon>
    </lineage>
</organism>
<protein>
    <submittedName>
        <fullName evidence="1">Uncharacterized protein</fullName>
    </submittedName>
</protein>
<reference evidence="1" key="1">
    <citation type="journal article" date="2000" name="DNA Res.">
        <title>Structural analysis of Arabidopsis thaliana chromosome 3. I. Sequence features of the regions of 4,504,864 bp covered by sixty P1 and TAC clones.</title>
        <authorList>
            <person name="Sato S."/>
            <person name="Nakamura Y."/>
            <person name="Kaneko T."/>
            <person name="Katoh T."/>
            <person name="Asamizu E."/>
            <person name="Tabata S."/>
        </authorList>
    </citation>
    <scope>NUCLEOTIDE SEQUENCE [LARGE SCALE GENOMIC DNA]</scope>
</reference>
<sequence>MQYFPIDLYEPENRTSETSIATSSFQRRISKLSQPWSRYLLWSGFGPVGITRFESKAEELAIVPMESYFRTCSSSSYDPLFISKLRIEADSD</sequence>